<dbReference type="PROSITE" id="PS50197">
    <property type="entry name" value="BEACH"/>
    <property type="match status" value="1"/>
</dbReference>
<dbReference type="Pfam" id="PF13385">
    <property type="entry name" value="Laminin_G_3"/>
    <property type="match status" value="1"/>
</dbReference>
<feature type="domain" description="BEACH-type PH" evidence="6">
    <location>
        <begin position="1243"/>
        <end position="1365"/>
    </location>
</feature>
<dbReference type="InterPro" id="IPR056252">
    <property type="entry name" value="Alfy-like_Arm-like"/>
</dbReference>
<dbReference type="OrthoDB" id="26681at2759"/>
<evidence type="ECO:0000259" key="5">
    <source>
        <dbReference type="PROSITE" id="PS50197"/>
    </source>
</evidence>
<protein>
    <recommendedName>
        <fullName evidence="9">Beach-domain-containing protein</fullName>
    </recommendedName>
</protein>
<evidence type="ECO:0008006" key="9">
    <source>
        <dbReference type="Google" id="ProtNLM"/>
    </source>
</evidence>
<reference evidence="8" key="1">
    <citation type="journal article" date="2011" name="Science">
        <title>The plant cell wall-decomposing machinery underlies the functional diversity of forest fungi.</title>
        <authorList>
            <person name="Eastwood D.C."/>
            <person name="Floudas D."/>
            <person name="Binder M."/>
            <person name="Majcherczyk A."/>
            <person name="Schneider P."/>
            <person name="Aerts A."/>
            <person name="Asiegbu F.O."/>
            <person name="Baker S.E."/>
            <person name="Barry K."/>
            <person name="Bendiksby M."/>
            <person name="Blumentritt M."/>
            <person name="Coutinho P.M."/>
            <person name="Cullen D."/>
            <person name="de Vries R.P."/>
            <person name="Gathman A."/>
            <person name="Goodell B."/>
            <person name="Henrissat B."/>
            <person name="Ihrmark K."/>
            <person name="Kauserud H."/>
            <person name="Kohler A."/>
            <person name="LaButti K."/>
            <person name="Lapidus A."/>
            <person name="Lavin J.L."/>
            <person name="Lee Y.-H."/>
            <person name="Lindquist E."/>
            <person name="Lilly W."/>
            <person name="Lucas S."/>
            <person name="Morin E."/>
            <person name="Murat C."/>
            <person name="Oguiza J.A."/>
            <person name="Park J."/>
            <person name="Pisabarro A.G."/>
            <person name="Riley R."/>
            <person name="Rosling A."/>
            <person name="Salamov A."/>
            <person name="Schmidt O."/>
            <person name="Schmutz J."/>
            <person name="Skrede I."/>
            <person name="Stenlid J."/>
            <person name="Wiebenga A."/>
            <person name="Xie X."/>
            <person name="Kuees U."/>
            <person name="Hibbett D.S."/>
            <person name="Hoffmeister D."/>
            <person name="Hoegberg N."/>
            <person name="Martin F."/>
            <person name="Grigoriev I.V."/>
            <person name="Watkinson S.C."/>
        </authorList>
    </citation>
    <scope>NUCLEOTIDE SEQUENCE [LARGE SCALE GENOMIC DNA]</scope>
    <source>
        <strain evidence="8">strain S7.3</strain>
    </source>
</reference>
<sequence length="2029" mass="226765">MLRTFLSPLLTHRSFPVQSNADDEVHDAEDNGLNYPIPKDLGPDALVQSVQTSVVDLKFASDIYTRSRLLENMDRIMHEDPSTKAVFRDSDGFLVILHVLSTLPPFLEDDTFESGLKVVNEALACMQYAFRIASEAIRDHTENLRYFEDHVGYETLSEAVQGLVFNSHSSDNVLGLMLCLAFHDFSISGLFSISHSSIQTFSEMDSKFAALSPQLGLIRLPGVFKVLWESLCRLITNDAPLRYITYKLLDHTLGVTHWNNAVLCRIGLVETLLSFFQDCGSKGDSMNKEARILQKLLKRTFDISAKTDDARSVFRRAVKDDNTLDMDALEIIRSGMKSRWPEHFCLDSTAALVSSRTSTKSLPSSGFTFMVWLWLERLPHHHHDIFSVQLGAVTVLQLHVCSDGRLAFKSSATSDSVIFSKSQLSTSRWTHITLVHHPHKVASPTIRLFMDGVLSDSLQAAYPKTEGLESTYIIGDMSHDATMSWSIASSYFLSLPFDDDLPRFVHHLGPRYSGRFQDRSLIRFLTYEASTSLNMYLSTQTSKNTTTETSTLRKAVKDGISISESSIVFCLTPSNFPTNQTRDHYLDSLSTWGRSGGFVAEGSVLAVHSRPLDLSLWKIGGVALILRLLDLAKTSHELSRTIGALCDSLRNSWQNSEEIEKLHGYDIVVKILRSKTSLVNITSFETLFEFLGLNFRSPDHSTIVNTVAYRAIALDFELWSQTNVEVQRVHIEHFAFLLRASRFRKFNAKHRLLKMGIVRRFLFVLQSGWYQPDMVPFVINALFVVAQASFSAEDAIKPITSYLAANLHEVLGQKGNASPRSVVSHSPRSQRQKVAEQVLEVFVSTLRVPSLHAKFAAVLPLHRICLFLDISSSFVRKFDLIHGWAVLRMVLPNVWDQDVHKAAFDVLLGRVTTGSTAAPADSEAVVMCCPQLIPVILTALQRSIEAAPSPSVFVDEDQEGFVHNVILEPVKSTTETLLEDLISLHSSSVSFRRIFKSQSITQILVDTLVLSVHAKSATSEISQLSQRLSEKLMHLSALVAMDNVVTNATKDKVCIETHDIRITYCKETVSINTSKNSFSPSGGLTASEEQSVLKSLNRGEQWRNTIIVSERKRFRKTVLDMHELRRQVSHFNQWTLILSSERSIWPPTPQHRSWRLDETEGPFRIRKKLEPIDETTHSSINFESSRQMTSFADVDSDIASFHQIEPSSWSESQEISSTETNDERQLAEDVSEDKHRRVRHELEPGDVIEAVSTVARVAGVDSSPGLLIFGQSHIYMLDGLVEGDGGEVIDAHDAPKRLLFIPGSIVELNGLQRAQRWSLDQLISFSDRTFLFRDVGLELFFRDSRSLLVVFLDKSQRQVADQRLNSILEKRESHDGVAAGIVLHKTPLGRVGAKVMANFRIGELSDAQRRWQNREISNFAYISILNQISGRTPSDATQYPIFPWVLQDYTNDTLDLSSSKSFRDLTKPMGALTDGRREAAQTRYMNLESVGEEPFHYGTHFSSSMIVCHFLIRMAPYTNMFKTLQGGDWDLPDRLFTDIARTFDSASKDNRGDVRELIAEFFTSPEFLENSSNHDFGVQQSTGDKIHDVKLPPWAKKDPLLFVVLHRRALESDYVSENLPAWIDLIWGCKQRDPAAVNVFHPLSYEGSVDLDKITDDLEREATVGIIHNFGQTPHKLFNASHPTRNMLGSSSLPAGTLRGIEEDALLLAQESKPVSEIGSPVGNIAVEPTNMKIYATRFGILNTPMRPHEQVQWGTGEQSSDGSVRLLIDGKLIQIVESVFCTCAAFADTDTLVTGSSDYAVRLWQIIRARQSGPGFGGKNVATNMAITHTMRAHTAKVLCVAASRSWSIVVSGSKDGSAALWDLNRGIYTKSIWHKEEDQRSDLAEVHLVAINESTGYIATCSRAQLCLHTINARPIAKVALDSPNLSRSLLPSVTSLAFHEREYSQLGVLATGGPDGAITLRTWNADGTPPGEKAEWEFVTITTLKHRPSVGRQAHALPAITALKFIGESLAAGEDTGRTFLWTLSQ</sequence>
<dbReference type="InParanoid" id="F8QBL2"/>
<feature type="repeat" description="WD" evidence="3">
    <location>
        <begin position="1832"/>
        <end position="1873"/>
    </location>
</feature>
<dbReference type="InterPro" id="IPR036322">
    <property type="entry name" value="WD40_repeat_dom_sf"/>
</dbReference>
<dbReference type="InterPro" id="IPR013320">
    <property type="entry name" value="ConA-like_dom_sf"/>
</dbReference>
<organism evidence="8">
    <name type="scientific">Serpula lacrymans var. lacrymans (strain S7.3)</name>
    <name type="common">Dry rot fungus</name>
    <dbReference type="NCBI Taxonomy" id="936435"/>
    <lineage>
        <taxon>Eukaryota</taxon>
        <taxon>Fungi</taxon>
        <taxon>Dikarya</taxon>
        <taxon>Basidiomycota</taxon>
        <taxon>Agaricomycotina</taxon>
        <taxon>Agaricomycetes</taxon>
        <taxon>Agaricomycetidae</taxon>
        <taxon>Boletales</taxon>
        <taxon>Coniophorineae</taxon>
        <taxon>Serpulaceae</taxon>
        <taxon>Serpula</taxon>
    </lineage>
</organism>
<evidence type="ECO:0000256" key="3">
    <source>
        <dbReference type="PROSITE-ProRule" id="PRU00221"/>
    </source>
</evidence>
<evidence type="ECO:0000313" key="8">
    <source>
        <dbReference type="Proteomes" id="UP000008063"/>
    </source>
</evidence>
<dbReference type="InterPro" id="IPR015943">
    <property type="entry name" value="WD40/YVTN_repeat-like_dom_sf"/>
</dbReference>
<accession>F8QBL2</accession>
<evidence type="ECO:0000256" key="2">
    <source>
        <dbReference type="ARBA" id="ARBA00022737"/>
    </source>
</evidence>
<feature type="compositionally biased region" description="Low complexity" evidence="4">
    <location>
        <begin position="1204"/>
        <end position="1219"/>
    </location>
</feature>
<dbReference type="SUPFAM" id="SSF49899">
    <property type="entry name" value="Concanavalin A-like lectins/glucanases"/>
    <property type="match status" value="1"/>
</dbReference>
<dbReference type="InterPro" id="IPR000409">
    <property type="entry name" value="BEACH_dom"/>
</dbReference>
<gene>
    <name evidence="7" type="ORF">SERLA73DRAFT_114895</name>
</gene>
<dbReference type="PROSITE" id="PS00678">
    <property type="entry name" value="WD_REPEATS_1"/>
    <property type="match status" value="1"/>
</dbReference>
<dbReference type="InterPro" id="IPR051944">
    <property type="entry name" value="BEACH_domain_protein"/>
</dbReference>
<dbReference type="InterPro" id="IPR019775">
    <property type="entry name" value="WD40_repeat_CS"/>
</dbReference>
<evidence type="ECO:0000256" key="1">
    <source>
        <dbReference type="ARBA" id="ARBA00022574"/>
    </source>
</evidence>
<dbReference type="EMBL" id="GL945488">
    <property type="protein sequence ID" value="EGN94598.1"/>
    <property type="molecule type" value="Genomic_DNA"/>
</dbReference>
<keyword evidence="8" id="KW-1185">Reference proteome</keyword>
<evidence type="ECO:0000259" key="6">
    <source>
        <dbReference type="PROSITE" id="PS51783"/>
    </source>
</evidence>
<dbReference type="FunCoup" id="F8QBL2">
    <property type="interactions" value="63"/>
</dbReference>
<dbReference type="PANTHER" id="PTHR46108">
    <property type="entry name" value="BLUE CHEESE"/>
    <property type="match status" value="1"/>
</dbReference>
<dbReference type="SUPFAM" id="SSF50978">
    <property type="entry name" value="WD40 repeat-like"/>
    <property type="match status" value="1"/>
</dbReference>
<dbReference type="InterPro" id="IPR001680">
    <property type="entry name" value="WD40_rpt"/>
</dbReference>
<dbReference type="SMART" id="SM00320">
    <property type="entry name" value="WD40"/>
    <property type="match status" value="3"/>
</dbReference>
<dbReference type="STRING" id="936435.F8QBL2"/>
<dbReference type="Gene3D" id="1.10.1540.10">
    <property type="entry name" value="BEACH domain"/>
    <property type="match status" value="1"/>
</dbReference>
<dbReference type="InterPro" id="IPR011993">
    <property type="entry name" value="PH-like_dom_sf"/>
</dbReference>
<evidence type="ECO:0000313" key="7">
    <source>
        <dbReference type="EMBL" id="EGN94598.1"/>
    </source>
</evidence>
<dbReference type="SUPFAM" id="SSF81837">
    <property type="entry name" value="BEACH domain"/>
    <property type="match status" value="1"/>
</dbReference>
<dbReference type="PANTHER" id="PTHR46108:SF4">
    <property type="entry name" value="BLUE CHEESE"/>
    <property type="match status" value="1"/>
</dbReference>
<dbReference type="HOGENOM" id="CLU_000175_1_1_1"/>
<dbReference type="Gene3D" id="2.130.10.10">
    <property type="entry name" value="YVTN repeat-like/Quinoprotein amine dehydrogenase"/>
    <property type="match status" value="1"/>
</dbReference>
<keyword evidence="1 3" id="KW-0853">WD repeat</keyword>
<dbReference type="CDD" id="cd06071">
    <property type="entry name" value="Beach"/>
    <property type="match status" value="1"/>
</dbReference>
<dbReference type="InterPro" id="IPR036372">
    <property type="entry name" value="BEACH_dom_sf"/>
</dbReference>
<proteinExistence type="predicted"/>
<dbReference type="SMART" id="SM01026">
    <property type="entry name" value="Beach"/>
    <property type="match status" value="1"/>
</dbReference>
<evidence type="ECO:0000256" key="4">
    <source>
        <dbReference type="SAM" id="MobiDB-lite"/>
    </source>
</evidence>
<dbReference type="Gene3D" id="2.60.120.200">
    <property type="match status" value="1"/>
</dbReference>
<dbReference type="Gene3D" id="2.30.29.30">
    <property type="entry name" value="Pleckstrin-homology domain (PH domain)/Phosphotyrosine-binding domain (PTB)"/>
    <property type="match status" value="1"/>
</dbReference>
<dbReference type="Pfam" id="PF02138">
    <property type="entry name" value="Beach"/>
    <property type="match status" value="1"/>
</dbReference>
<feature type="compositionally biased region" description="Basic and acidic residues" evidence="4">
    <location>
        <begin position="1221"/>
        <end position="1235"/>
    </location>
</feature>
<dbReference type="PROSITE" id="PS51783">
    <property type="entry name" value="PH_BEACH"/>
    <property type="match status" value="1"/>
</dbReference>
<dbReference type="SUPFAM" id="SSF50729">
    <property type="entry name" value="PH domain-like"/>
    <property type="match status" value="1"/>
</dbReference>
<dbReference type="PROSITE" id="PS50082">
    <property type="entry name" value="WD_REPEATS_2"/>
    <property type="match status" value="1"/>
</dbReference>
<name>F8QBL2_SERL3</name>
<feature type="domain" description="BEACH" evidence="5">
    <location>
        <begin position="1396"/>
        <end position="1685"/>
    </location>
</feature>
<dbReference type="Pfam" id="PF23295">
    <property type="entry name" value="Arm_4"/>
    <property type="match status" value="1"/>
</dbReference>
<feature type="region of interest" description="Disordered" evidence="4">
    <location>
        <begin position="1204"/>
        <end position="1235"/>
    </location>
</feature>
<keyword evidence="2" id="KW-0677">Repeat</keyword>
<dbReference type="eggNOG" id="KOG1786">
    <property type="taxonomic scope" value="Eukaryota"/>
</dbReference>
<dbReference type="InterPro" id="IPR023362">
    <property type="entry name" value="PH-BEACH_dom"/>
</dbReference>
<dbReference type="PROSITE" id="PS50294">
    <property type="entry name" value="WD_REPEATS_REGION"/>
    <property type="match status" value="1"/>
</dbReference>
<dbReference type="Proteomes" id="UP000008063">
    <property type="component" value="Unassembled WGS sequence"/>
</dbReference>
<dbReference type="OMA" id="PHEQIEW"/>
<dbReference type="Pfam" id="PF00400">
    <property type="entry name" value="WD40"/>
    <property type="match status" value="1"/>
</dbReference>